<protein>
    <recommendedName>
        <fullName evidence="1">Methyltransferase FkbM domain-containing protein</fullName>
    </recommendedName>
</protein>
<dbReference type="EMBL" id="BSUO01000001">
    <property type="protein sequence ID" value="GMA39206.1"/>
    <property type="molecule type" value="Genomic_DNA"/>
</dbReference>
<proteinExistence type="predicted"/>
<dbReference type="SUPFAM" id="SSF53335">
    <property type="entry name" value="S-adenosyl-L-methionine-dependent methyltransferases"/>
    <property type="match status" value="1"/>
</dbReference>
<keyword evidence="3" id="KW-1185">Reference proteome</keyword>
<comment type="caution">
    <text evidence="2">The sequence shown here is derived from an EMBL/GenBank/DDBJ whole genome shotgun (WGS) entry which is preliminary data.</text>
</comment>
<evidence type="ECO:0000313" key="3">
    <source>
        <dbReference type="Proteomes" id="UP001157126"/>
    </source>
</evidence>
<sequence>MTGFEPDPVALAALAEHAGEHARHLGHAVGDGGTHELRRCAAAGFSSLFEPDAAQLAVLTDFPRLAEVLDRMPVATVRLDDVPELERADLLALDVQGSERAVLDGADRLLATVFAVQVEVGFHRLYEGAPTFADVDLRLREAGLVPHCFVTSRTWPLAPIGWHDPLQAHSRHLVEADMLYVRDLTTLGAVPEDTLRCAVLLACGAYGSIGLGLVCLRELISRGVLDPGSLDRFREIALAALAPHDAFGGRR</sequence>
<dbReference type="PANTHER" id="PTHR36973:SF4">
    <property type="entry name" value="NODULATION PROTEIN"/>
    <property type="match status" value="1"/>
</dbReference>
<dbReference type="Gene3D" id="3.40.50.150">
    <property type="entry name" value="Vaccinia Virus protein VP39"/>
    <property type="match status" value="1"/>
</dbReference>
<name>A0ABQ6IN91_9MICO</name>
<evidence type="ECO:0000313" key="2">
    <source>
        <dbReference type="EMBL" id="GMA39206.1"/>
    </source>
</evidence>
<dbReference type="PANTHER" id="PTHR36973">
    <property type="entry name" value="SLL1456 PROTEIN-RELATED"/>
    <property type="match status" value="1"/>
</dbReference>
<dbReference type="InterPro" id="IPR006342">
    <property type="entry name" value="FkbM_mtfrase"/>
</dbReference>
<gene>
    <name evidence="2" type="ORF">GCM10025883_12510</name>
</gene>
<evidence type="ECO:0000259" key="1">
    <source>
        <dbReference type="Pfam" id="PF05050"/>
    </source>
</evidence>
<feature type="domain" description="Methyltransferase FkbM" evidence="1">
    <location>
        <begin position="3"/>
        <end position="143"/>
    </location>
</feature>
<accession>A0ABQ6IN91</accession>
<dbReference type="InterPro" id="IPR029063">
    <property type="entry name" value="SAM-dependent_MTases_sf"/>
</dbReference>
<dbReference type="InterPro" id="IPR053188">
    <property type="entry name" value="FkbM_Methyltransferase"/>
</dbReference>
<dbReference type="Pfam" id="PF05050">
    <property type="entry name" value="Methyltransf_21"/>
    <property type="match status" value="1"/>
</dbReference>
<organism evidence="2 3">
    <name type="scientific">Mobilicoccus caccae</name>
    <dbReference type="NCBI Taxonomy" id="1859295"/>
    <lineage>
        <taxon>Bacteria</taxon>
        <taxon>Bacillati</taxon>
        <taxon>Actinomycetota</taxon>
        <taxon>Actinomycetes</taxon>
        <taxon>Micrococcales</taxon>
        <taxon>Dermatophilaceae</taxon>
        <taxon>Mobilicoccus</taxon>
    </lineage>
</organism>
<dbReference type="Proteomes" id="UP001157126">
    <property type="component" value="Unassembled WGS sequence"/>
</dbReference>
<reference evidence="3" key="1">
    <citation type="journal article" date="2019" name="Int. J. Syst. Evol. Microbiol.">
        <title>The Global Catalogue of Microorganisms (GCM) 10K type strain sequencing project: providing services to taxonomists for standard genome sequencing and annotation.</title>
        <authorList>
            <consortium name="The Broad Institute Genomics Platform"/>
            <consortium name="The Broad Institute Genome Sequencing Center for Infectious Disease"/>
            <person name="Wu L."/>
            <person name="Ma J."/>
        </authorList>
    </citation>
    <scope>NUCLEOTIDE SEQUENCE [LARGE SCALE GENOMIC DNA]</scope>
    <source>
        <strain evidence="3">NBRC 113072</strain>
    </source>
</reference>